<dbReference type="Pfam" id="PF02569">
    <property type="entry name" value="Pantoate_ligase"/>
    <property type="match status" value="1"/>
</dbReference>
<dbReference type="GO" id="GO:0004592">
    <property type="term" value="F:pantoate-beta-alanine ligase activity"/>
    <property type="evidence" value="ECO:0007669"/>
    <property type="project" value="UniProtKB-UniRule"/>
</dbReference>
<evidence type="ECO:0000313" key="10">
    <source>
        <dbReference type="Proteomes" id="UP001324634"/>
    </source>
</evidence>
<evidence type="ECO:0000256" key="1">
    <source>
        <dbReference type="ARBA" id="ARBA00004990"/>
    </source>
</evidence>
<dbReference type="SUPFAM" id="SSF52374">
    <property type="entry name" value="Nucleotidylyl transferase"/>
    <property type="match status" value="1"/>
</dbReference>
<keyword evidence="8" id="KW-0963">Cytoplasm</keyword>
<comment type="pathway">
    <text evidence="1 8">Cofactor biosynthesis; (R)-pantothenate biosynthesis; (R)-pantothenate from (R)-pantoate and beta-alanine: step 1/1.</text>
</comment>
<dbReference type="InterPro" id="IPR003721">
    <property type="entry name" value="Pantoate_ligase"/>
</dbReference>
<keyword evidence="6 8" id="KW-0067">ATP-binding</keyword>
<evidence type="ECO:0000256" key="4">
    <source>
        <dbReference type="ARBA" id="ARBA00022655"/>
    </source>
</evidence>
<comment type="similarity">
    <text evidence="2 8">Belongs to the pantothenate synthetase family.</text>
</comment>
<feature type="binding site" evidence="8">
    <location>
        <position position="59"/>
    </location>
    <ligand>
        <name>(R)-pantoate</name>
        <dbReference type="ChEBI" id="CHEBI:15980"/>
    </ligand>
</feature>
<evidence type="ECO:0000256" key="3">
    <source>
        <dbReference type="ARBA" id="ARBA00022598"/>
    </source>
</evidence>
<dbReference type="PANTHER" id="PTHR21299">
    <property type="entry name" value="CYTIDYLATE KINASE/PANTOATE-BETA-ALANINE LIGASE"/>
    <property type="match status" value="1"/>
</dbReference>
<evidence type="ECO:0000313" key="9">
    <source>
        <dbReference type="EMBL" id="WPU64625.1"/>
    </source>
</evidence>
<keyword evidence="10" id="KW-1185">Reference proteome</keyword>
<dbReference type="EC" id="6.3.2.1" evidence="8"/>
<dbReference type="PANTHER" id="PTHR21299:SF1">
    <property type="entry name" value="PANTOATE--BETA-ALANINE LIGASE"/>
    <property type="match status" value="1"/>
</dbReference>
<evidence type="ECO:0000256" key="6">
    <source>
        <dbReference type="ARBA" id="ARBA00022840"/>
    </source>
</evidence>
<dbReference type="KEGG" id="psti:SOO65_18180"/>
<dbReference type="Proteomes" id="UP001324634">
    <property type="component" value="Chromosome"/>
</dbReference>
<evidence type="ECO:0000256" key="2">
    <source>
        <dbReference type="ARBA" id="ARBA00009256"/>
    </source>
</evidence>
<dbReference type="Gene3D" id="3.40.50.620">
    <property type="entry name" value="HUPs"/>
    <property type="match status" value="1"/>
</dbReference>
<protein>
    <recommendedName>
        <fullName evidence="8">Pantothenate synthetase</fullName>
        <shortName evidence="8">PS</shortName>
        <ecNumber evidence="8">6.3.2.1</ecNumber>
    </recommendedName>
    <alternativeName>
        <fullName evidence="8">Pantoate--beta-alanine ligase</fullName>
    </alternativeName>
    <alternativeName>
        <fullName evidence="8">Pantoate-activating enzyme</fullName>
    </alternativeName>
</protein>
<dbReference type="InterPro" id="IPR042176">
    <property type="entry name" value="Pantoate_ligase_C"/>
</dbReference>
<comment type="subunit">
    <text evidence="8">Homodimer.</text>
</comment>
<keyword evidence="3 8" id="KW-0436">Ligase</keyword>
<evidence type="ECO:0000256" key="7">
    <source>
        <dbReference type="ARBA" id="ARBA00048258"/>
    </source>
</evidence>
<proteinExistence type="inferred from homology"/>
<sequence length="284" mass="32663">MVTLVRTTQELNDIRSKETRPVGFVPTMGNLHQGHISLLERALTEYEVVYFSIFVNPKQFGPNEDFNRYPRTLEQDINLIEELTKRFPKKEVVVYSPKDPQEVFPESKNQNVSVLGLSTMLEGKIRPGHFDGVATVVYRLFELMKPTSAYFGLKDFQQYLVIRQMVKDLQMPIKIVGMPIIREAEGLALSSRNQYLSPEQKSTSLLISRTLKEITKTINNKRANLSQAQTFISTLLKDPNWNYLEMRDAETLSEDISHSKQITILAVYQMGTTRLLDNTQVEIE</sequence>
<organism evidence="9 10">
    <name type="scientific">Peredibacter starrii</name>
    <dbReference type="NCBI Taxonomy" id="28202"/>
    <lineage>
        <taxon>Bacteria</taxon>
        <taxon>Pseudomonadati</taxon>
        <taxon>Bdellovibrionota</taxon>
        <taxon>Bacteriovoracia</taxon>
        <taxon>Bacteriovoracales</taxon>
        <taxon>Bacteriovoracaceae</taxon>
        <taxon>Peredibacter</taxon>
    </lineage>
</organism>
<feature type="binding site" evidence="8">
    <location>
        <position position="158"/>
    </location>
    <ligand>
        <name>(R)-pantoate</name>
        <dbReference type="ChEBI" id="CHEBI:15980"/>
    </ligand>
</feature>
<dbReference type="InterPro" id="IPR014729">
    <property type="entry name" value="Rossmann-like_a/b/a_fold"/>
</dbReference>
<comment type="miscellaneous">
    <text evidence="8">The reaction proceeds by a bi uni uni bi ping pong mechanism.</text>
</comment>
<feature type="binding site" evidence="8">
    <location>
        <position position="59"/>
    </location>
    <ligand>
        <name>beta-alanine</name>
        <dbReference type="ChEBI" id="CHEBI:57966"/>
    </ligand>
</feature>
<accession>A0AAX4HN47</accession>
<dbReference type="GO" id="GO:0015940">
    <property type="term" value="P:pantothenate biosynthetic process"/>
    <property type="evidence" value="ECO:0007669"/>
    <property type="project" value="UniProtKB-UniRule"/>
</dbReference>
<dbReference type="AlphaFoldDB" id="A0AAX4HN47"/>
<keyword evidence="5 8" id="KW-0547">Nucleotide-binding</keyword>
<comment type="catalytic activity">
    <reaction evidence="7 8">
        <text>(R)-pantoate + beta-alanine + ATP = (R)-pantothenate + AMP + diphosphate + H(+)</text>
        <dbReference type="Rhea" id="RHEA:10912"/>
        <dbReference type="ChEBI" id="CHEBI:15378"/>
        <dbReference type="ChEBI" id="CHEBI:15980"/>
        <dbReference type="ChEBI" id="CHEBI:29032"/>
        <dbReference type="ChEBI" id="CHEBI:30616"/>
        <dbReference type="ChEBI" id="CHEBI:33019"/>
        <dbReference type="ChEBI" id="CHEBI:57966"/>
        <dbReference type="ChEBI" id="CHEBI:456215"/>
        <dbReference type="EC" id="6.3.2.1"/>
    </reaction>
</comment>
<reference evidence="9 10" key="1">
    <citation type="submission" date="2023-11" db="EMBL/GenBank/DDBJ databases">
        <title>Peredibacter starrii A3.12.</title>
        <authorList>
            <person name="Mitchell R.J."/>
        </authorList>
    </citation>
    <scope>NUCLEOTIDE SEQUENCE [LARGE SCALE GENOMIC DNA]</scope>
    <source>
        <strain evidence="9 10">A3.12</strain>
    </source>
</reference>
<dbReference type="NCBIfam" id="TIGR00018">
    <property type="entry name" value="panC"/>
    <property type="match status" value="1"/>
</dbReference>
<dbReference type="GO" id="GO:0005829">
    <property type="term" value="C:cytosol"/>
    <property type="evidence" value="ECO:0007669"/>
    <property type="project" value="TreeGrafter"/>
</dbReference>
<feature type="binding site" evidence="8">
    <location>
        <position position="181"/>
    </location>
    <ligand>
        <name>ATP</name>
        <dbReference type="ChEBI" id="CHEBI:30616"/>
    </ligand>
</feature>
<feature type="active site" description="Proton donor" evidence="8">
    <location>
        <position position="35"/>
    </location>
</feature>
<evidence type="ECO:0000256" key="5">
    <source>
        <dbReference type="ARBA" id="ARBA00022741"/>
    </source>
</evidence>
<feature type="binding site" evidence="8">
    <location>
        <begin position="189"/>
        <end position="192"/>
    </location>
    <ligand>
        <name>ATP</name>
        <dbReference type="ChEBI" id="CHEBI:30616"/>
    </ligand>
</feature>
<dbReference type="HAMAP" id="MF_00158">
    <property type="entry name" value="PanC"/>
    <property type="match status" value="1"/>
</dbReference>
<name>A0AAX4HN47_9BACT</name>
<evidence type="ECO:0000256" key="8">
    <source>
        <dbReference type="HAMAP-Rule" id="MF_00158"/>
    </source>
</evidence>
<dbReference type="NCBIfam" id="TIGR00125">
    <property type="entry name" value="cyt_tran_rel"/>
    <property type="match status" value="1"/>
</dbReference>
<dbReference type="RefSeq" id="WP_321393755.1">
    <property type="nucleotide sequence ID" value="NZ_CP139487.1"/>
</dbReference>
<dbReference type="EMBL" id="CP139487">
    <property type="protein sequence ID" value="WPU64625.1"/>
    <property type="molecule type" value="Genomic_DNA"/>
</dbReference>
<dbReference type="InterPro" id="IPR004821">
    <property type="entry name" value="Cyt_trans-like"/>
</dbReference>
<comment type="function">
    <text evidence="8">Catalyzes the condensation of pantoate with beta-alanine in an ATP-dependent reaction via a pantoyl-adenylate intermediate.</text>
</comment>
<comment type="subcellular location">
    <subcellularLocation>
        <location evidence="8">Cytoplasm</location>
    </subcellularLocation>
</comment>
<dbReference type="Gene3D" id="3.30.1300.10">
    <property type="entry name" value="Pantoate-beta-alanine ligase, C-terminal domain"/>
    <property type="match status" value="1"/>
</dbReference>
<feature type="binding site" evidence="8">
    <location>
        <begin position="28"/>
        <end position="35"/>
    </location>
    <ligand>
        <name>ATP</name>
        <dbReference type="ChEBI" id="CHEBI:30616"/>
    </ligand>
</feature>
<feature type="binding site" evidence="8">
    <location>
        <begin position="152"/>
        <end position="155"/>
    </location>
    <ligand>
        <name>ATP</name>
        <dbReference type="ChEBI" id="CHEBI:30616"/>
    </ligand>
</feature>
<keyword evidence="4 8" id="KW-0566">Pantothenate biosynthesis</keyword>
<gene>
    <name evidence="8 9" type="primary">panC</name>
    <name evidence="9" type="ORF">SOO65_18180</name>
</gene>
<dbReference type="GO" id="GO:0005524">
    <property type="term" value="F:ATP binding"/>
    <property type="evidence" value="ECO:0007669"/>
    <property type="project" value="UniProtKB-KW"/>
</dbReference>